<dbReference type="PRINTS" id="PR00081">
    <property type="entry name" value="GDHRDH"/>
</dbReference>
<dbReference type="HOGENOM" id="CLU_010194_1_0_9"/>
<dbReference type="PROSITE" id="PS00061">
    <property type="entry name" value="ADH_SHORT"/>
    <property type="match status" value="1"/>
</dbReference>
<keyword evidence="3" id="KW-0443">Lipid metabolism</keyword>
<dbReference type="CDD" id="cd05322">
    <property type="entry name" value="SDH_SDR_c_like"/>
    <property type="match status" value="1"/>
</dbReference>
<dbReference type="SUPFAM" id="SSF51735">
    <property type="entry name" value="NAD(P)-binding Rossmann-fold domains"/>
    <property type="match status" value="1"/>
</dbReference>
<evidence type="ECO:0000256" key="3">
    <source>
        <dbReference type="ARBA" id="ARBA00023221"/>
    </source>
</evidence>
<reference evidence="5 6" key="1">
    <citation type="journal article" date="2009" name="Genome Biol.">
        <title>Comparative genome and phenotypic analysis of Clostridium difficile 027 strains provides insight into the evolution of a hypervirulent bacterium.</title>
        <authorList>
            <person name="Stabler R.A."/>
            <person name="He M."/>
            <person name="Dawson L."/>
            <person name="Martin M."/>
            <person name="Valiente E."/>
            <person name="Corton C."/>
            <person name="Lawley T.D."/>
            <person name="Sebaihia M."/>
            <person name="Quail M.A."/>
            <person name="Rose G."/>
            <person name="Gerding D.N."/>
            <person name="Gibert M."/>
            <person name="Popoff M.R."/>
            <person name="Parkhill J."/>
            <person name="Dougan G."/>
            <person name="Wren B.W."/>
        </authorList>
    </citation>
    <scope>NUCLEOTIDE SEQUENCE [LARGE SCALE GENOMIC DNA]</scope>
    <source>
        <strain evidence="5 6">CD196</strain>
    </source>
</reference>
<protein>
    <submittedName>
        <fullName evidence="5">Sorbitol-6-phosphate 2-dehydrogenase</fullName>
    </submittedName>
</protein>
<dbReference type="GO" id="GO:0016491">
    <property type="term" value="F:oxidoreductase activity"/>
    <property type="evidence" value="ECO:0007669"/>
    <property type="project" value="UniProtKB-KW"/>
</dbReference>
<dbReference type="GO" id="GO:0008206">
    <property type="term" value="P:bile acid metabolic process"/>
    <property type="evidence" value="ECO:0007669"/>
    <property type="project" value="UniProtKB-ARBA"/>
</dbReference>
<proteinExistence type="inferred from homology"/>
<keyword evidence="3" id="KW-0753">Steroid metabolism</keyword>
<evidence type="ECO:0000256" key="2">
    <source>
        <dbReference type="ARBA" id="ARBA00023002"/>
    </source>
</evidence>
<keyword evidence="2" id="KW-0560">Oxidoreductase</keyword>
<dbReference type="Pfam" id="PF00106">
    <property type="entry name" value="adh_short"/>
    <property type="match status" value="1"/>
</dbReference>
<dbReference type="PRINTS" id="PR00080">
    <property type="entry name" value="SDRFAMILY"/>
</dbReference>
<dbReference type="Gene3D" id="3.40.50.720">
    <property type="entry name" value="NAD(P)-binding Rossmann-like Domain"/>
    <property type="match status" value="1"/>
</dbReference>
<evidence type="ECO:0000313" key="6">
    <source>
        <dbReference type="Proteomes" id="UP000002068"/>
    </source>
</evidence>
<dbReference type="PANTHER" id="PTHR42879:SF2">
    <property type="entry name" value="3-OXOACYL-[ACYL-CARRIER-PROTEIN] REDUCTASE FABG"/>
    <property type="match status" value="1"/>
</dbReference>
<dbReference type="AlphaFoldDB" id="A0A0H3N4L5"/>
<dbReference type="FunFam" id="3.40.50.720:FF:000084">
    <property type="entry name" value="Short-chain dehydrogenase reductase"/>
    <property type="match status" value="1"/>
</dbReference>
<accession>A0A0H3N4L5</accession>
<dbReference type="Proteomes" id="UP000002068">
    <property type="component" value="Chromosome"/>
</dbReference>
<organism evidence="5 6">
    <name type="scientific">Clostridioides difficile (strain CD196)</name>
    <name type="common">Peptoclostridium difficile</name>
    <dbReference type="NCBI Taxonomy" id="645462"/>
    <lineage>
        <taxon>Bacteria</taxon>
        <taxon>Bacillati</taxon>
        <taxon>Bacillota</taxon>
        <taxon>Clostridia</taxon>
        <taxon>Peptostreptococcales</taxon>
        <taxon>Peptostreptococcaceae</taxon>
        <taxon>Clostridioides</taxon>
    </lineage>
</organism>
<dbReference type="InterPro" id="IPR002347">
    <property type="entry name" value="SDR_fam"/>
</dbReference>
<gene>
    <name evidence="5" type="primary">gutD</name>
    <name evidence="5" type="ordered locus">CD196_0715</name>
</gene>
<evidence type="ECO:0000256" key="4">
    <source>
        <dbReference type="RuleBase" id="RU000363"/>
    </source>
</evidence>
<dbReference type="InterPro" id="IPR050259">
    <property type="entry name" value="SDR"/>
</dbReference>
<dbReference type="InterPro" id="IPR036291">
    <property type="entry name" value="NAD(P)-bd_dom_sf"/>
</dbReference>
<dbReference type="EMBL" id="FN538970">
    <property type="protein sequence ID" value="CBA61366.1"/>
    <property type="molecule type" value="Genomic_DNA"/>
</dbReference>
<evidence type="ECO:0000313" key="5">
    <source>
        <dbReference type="EMBL" id="CBA61366.1"/>
    </source>
</evidence>
<evidence type="ECO:0000256" key="1">
    <source>
        <dbReference type="ARBA" id="ARBA00006484"/>
    </source>
</evidence>
<dbReference type="KEGG" id="cdc:CD196_0715"/>
<comment type="similarity">
    <text evidence="1 4">Belongs to the short-chain dehydrogenases/reductases (SDR) family.</text>
</comment>
<sequence>MKMRKVALVVGGGRSLGEYLSKHLAKVGYDVAIADLNEDNAKKVAEEIETEFGCKSVGYGCNAIDERQVISTVKAIENDFDRIDLLVYNAGVAVSKKITDFGYKDFKFIVDVNLNGYFLFAREVSKVMIAKGIEGRIIQINSKSGRVGSKHNSGYSAGKFAGVGLTQSLALDLAEHKITVNALMLGNLLDSDMFESLIPQYAVKLGIPESEVKQVYIDKVPLKRGCRFIDVANMLTFYASKEAEYCTGQSINITGGQVM</sequence>
<dbReference type="PANTHER" id="PTHR42879">
    <property type="entry name" value="3-OXOACYL-(ACYL-CARRIER-PROTEIN) REDUCTASE"/>
    <property type="match status" value="1"/>
</dbReference>
<name>A0A0H3N4L5_CLODC</name>
<dbReference type="InterPro" id="IPR020904">
    <property type="entry name" value="Sc_DH/Rdtase_CS"/>
</dbReference>
<dbReference type="NCBIfam" id="NF009050">
    <property type="entry name" value="PRK12384.1"/>
    <property type="match status" value="1"/>
</dbReference>